<reference evidence="3" key="1">
    <citation type="submission" date="2021-01" db="EMBL/GenBank/DDBJ databases">
        <title>YIM 132084 draft genome.</title>
        <authorList>
            <person name="An D."/>
        </authorList>
    </citation>
    <scope>NUCLEOTIDE SEQUENCE</scope>
    <source>
        <strain evidence="3">YIM 132084</strain>
    </source>
</reference>
<evidence type="ECO:0000259" key="2">
    <source>
        <dbReference type="PROSITE" id="PS51787"/>
    </source>
</evidence>
<proteinExistence type="predicted"/>
<organism evidence="3 4">
    <name type="scientific">Nakamurella leprariae</name>
    <dbReference type="NCBI Taxonomy" id="2803911"/>
    <lineage>
        <taxon>Bacteria</taxon>
        <taxon>Bacillati</taxon>
        <taxon>Actinomycetota</taxon>
        <taxon>Actinomycetes</taxon>
        <taxon>Nakamurellales</taxon>
        <taxon>Nakamurellaceae</taxon>
        <taxon>Nakamurella</taxon>
    </lineage>
</organism>
<dbReference type="PANTHER" id="PTHR46732">
    <property type="entry name" value="ATP-DEPENDENT PROTEASE LA (LON) DOMAIN PROTEIN"/>
    <property type="match status" value="1"/>
</dbReference>
<keyword evidence="4" id="KW-1185">Reference proteome</keyword>
<gene>
    <name evidence="3" type="ORF">JL106_16295</name>
</gene>
<evidence type="ECO:0000256" key="1">
    <source>
        <dbReference type="SAM" id="Phobius"/>
    </source>
</evidence>
<keyword evidence="1" id="KW-0812">Transmembrane</keyword>
<dbReference type="InterPro" id="IPR046336">
    <property type="entry name" value="Lon_prtase_N_sf"/>
</dbReference>
<dbReference type="Proteomes" id="UP000663792">
    <property type="component" value="Unassembled WGS sequence"/>
</dbReference>
<dbReference type="AlphaFoldDB" id="A0A938YJB7"/>
<dbReference type="PANTHER" id="PTHR46732:SF8">
    <property type="entry name" value="ATP-DEPENDENT PROTEASE LA (LON) DOMAIN PROTEIN"/>
    <property type="match status" value="1"/>
</dbReference>
<dbReference type="RefSeq" id="WP_205261800.1">
    <property type="nucleotide sequence ID" value="NZ_JAERWK010000021.1"/>
</dbReference>
<sequence>MGSVRLPVFPLGMVLFPGTLLPLHVFEQRYRRMITELLEQPEGTRWFGIVAIRAGREVGDLDGHTDLFDTGCVADLRRVVVRPDGRFDIVVGGRSRFRLRAGTHEVAPDGLLSAQVDIRVPDGAAGPAAHALVPQVVRLLADYREALGRAEGVSGDTGPHPPTEPEALAWAVARALVVDVTDKQQMLATGTVDELLHLQVRLLRREIGLLRHLGARAGVELPRVHYSAN</sequence>
<dbReference type="SMART" id="SM00464">
    <property type="entry name" value="LON"/>
    <property type="match status" value="1"/>
</dbReference>
<feature type="transmembrane region" description="Helical" evidence="1">
    <location>
        <begin position="6"/>
        <end position="26"/>
    </location>
</feature>
<dbReference type="EMBL" id="JAERWK010000021">
    <property type="protein sequence ID" value="MBM9468845.1"/>
    <property type="molecule type" value="Genomic_DNA"/>
</dbReference>
<dbReference type="SUPFAM" id="SSF88697">
    <property type="entry name" value="PUA domain-like"/>
    <property type="match status" value="1"/>
</dbReference>
<accession>A0A938YJB7</accession>
<feature type="domain" description="Lon N-terminal" evidence="2">
    <location>
        <begin position="6"/>
        <end position="207"/>
    </location>
</feature>
<dbReference type="Gene3D" id="2.30.130.40">
    <property type="entry name" value="LON domain-like"/>
    <property type="match status" value="1"/>
</dbReference>
<name>A0A938YJB7_9ACTN</name>
<dbReference type="InterPro" id="IPR015947">
    <property type="entry name" value="PUA-like_sf"/>
</dbReference>
<keyword evidence="1" id="KW-1133">Transmembrane helix</keyword>
<protein>
    <submittedName>
        <fullName evidence="3">LON peptidase substrate-binding domain-containing protein</fullName>
    </submittedName>
</protein>
<evidence type="ECO:0000313" key="4">
    <source>
        <dbReference type="Proteomes" id="UP000663792"/>
    </source>
</evidence>
<dbReference type="InterPro" id="IPR003111">
    <property type="entry name" value="Lon_prtase_N"/>
</dbReference>
<keyword evidence="1" id="KW-0472">Membrane</keyword>
<dbReference type="PROSITE" id="PS51787">
    <property type="entry name" value="LON_N"/>
    <property type="match status" value="1"/>
</dbReference>
<comment type="caution">
    <text evidence="3">The sequence shown here is derived from an EMBL/GenBank/DDBJ whole genome shotgun (WGS) entry which is preliminary data.</text>
</comment>
<evidence type="ECO:0000313" key="3">
    <source>
        <dbReference type="EMBL" id="MBM9468845.1"/>
    </source>
</evidence>
<dbReference type="Pfam" id="PF02190">
    <property type="entry name" value="LON_substr_bdg"/>
    <property type="match status" value="1"/>
</dbReference>